<dbReference type="OrthoDB" id="750178at2"/>
<dbReference type="Gene3D" id="3.40.30.10">
    <property type="entry name" value="Glutaredoxin"/>
    <property type="match status" value="1"/>
</dbReference>
<evidence type="ECO:0000256" key="1">
    <source>
        <dbReference type="ARBA" id="ARBA00004196"/>
    </source>
</evidence>
<feature type="signal peptide" evidence="5">
    <location>
        <begin position="1"/>
        <end position="25"/>
    </location>
</feature>
<keyword evidence="7" id="KW-0413">Isomerase</keyword>
<dbReference type="SUPFAM" id="SSF52833">
    <property type="entry name" value="Thioredoxin-like"/>
    <property type="match status" value="1"/>
</dbReference>
<dbReference type="InterPro" id="IPR050553">
    <property type="entry name" value="Thioredoxin_ResA/DsbE_sf"/>
</dbReference>
<keyword evidence="2" id="KW-0201">Cytochrome c-type biogenesis</keyword>
<dbReference type="Pfam" id="PF08534">
    <property type="entry name" value="Redoxin"/>
    <property type="match status" value="1"/>
</dbReference>
<dbReference type="GO" id="GO:0030313">
    <property type="term" value="C:cell envelope"/>
    <property type="evidence" value="ECO:0007669"/>
    <property type="project" value="UniProtKB-SubCell"/>
</dbReference>
<evidence type="ECO:0000256" key="4">
    <source>
        <dbReference type="ARBA" id="ARBA00023284"/>
    </source>
</evidence>
<dbReference type="GO" id="GO:0017004">
    <property type="term" value="P:cytochrome complex assembly"/>
    <property type="evidence" value="ECO:0007669"/>
    <property type="project" value="UniProtKB-KW"/>
</dbReference>
<dbReference type="PANTHER" id="PTHR42852">
    <property type="entry name" value="THIOL:DISULFIDE INTERCHANGE PROTEIN DSBE"/>
    <property type="match status" value="1"/>
</dbReference>
<evidence type="ECO:0000256" key="5">
    <source>
        <dbReference type="SAM" id="SignalP"/>
    </source>
</evidence>
<keyword evidence="3" id="KW-1015">Disulfide bond</keyword>
<dbReference type="AlphaFoldDB" id="A0A1H2S4R7"/>
<dbReference type="GO" id="GO:0016491">
    <property type="term" value="F:oxidoreductase activity"/>
    <property type="evidence" value="ECO:0007669"/>
    <property type="project" value="InterPro"/>
</dbReference>
<dbReference type="InterPro" id="IPR013740">
    <property type="entry name" value="Redoxin"/>
</dbReference>
<name>A0A1H2S4R7_9FLAO</name>
<proteinExistence type="predicted"/>
<dbReference type="EMBL" id="FNMY01000001">
    <property type="protein sequence ID" value="SDW26692.1"/>
    <property type="molecule type" value="Genomic_DNA"/>
</dbReference>
<dbReference type="PROSITE" id="PS51352">
    <property type="entry name" value="THIOREDOXIN_2"/>
    <property type="match status" value="1"/>
</dbReference>
<evidence type="ECO:0000313" key="8">
    <source>
        <dbReference type="Proteomes" id="UP000199592"/>
    </source>
</evidence>
<evidence type="ECO:0000256" key="2">
    <source>
        <dbReference type="ARBA" id="ARBA00022748"/>
    </source>
</evidence>
<gene>
    <name evidence="7" type="ORF">SAMN04487892_0928</name>
</gene>
<evidence type="ECO:0000259" key="6">
    <source>
        <dbReference type="PROSITE" id="PS51352"/>
    </source>
</evidence>
<evidence type="ECO:0000313" key="7">
    <source>
        <dbReference type="EMBL" id="SDW26692.1"/>
    </source>
</evidence>
<feature type="domain" description="Thioredoxin" evidence="6">
    <location>
        <begin position="257"/>
        <end position="399"/>
    </location>
</feature>
<sequence length="399" mass="45355">MSNFVFMKILLRGCLLLLAVLQSCSEAPWLSGHIQIDKEGEWKPMLYVVKPLKLSEVGQSFVAQVLDSAEVDADGNFEFESTLPYLEPTLLQLVIQKQGEKYPNKLSNENPETDNYVPLIYEPGIAIVLNTEDSKFQGSFALENPSELNKALMDLRDIRLEGYAQLQSKLKTLSGDKNLLEREKAVHNYQTKIMEFANITDDVLPSLMAFRWVNDSGDYEHIPEFVTELAEKWNATDSENVWVQELNTMAEKSNLPILIGDKAPELLFPMQNGSQLSLADLLKENKLVLLDAWASWCAPCRVENRNVLVPLWENYHNKGFQIMAYGLESSEQAWENAIERDGAHRWLNASHLTGDQNAFMDALRIRTIPANFLLDKNGKVLAKNLHGAELTQFVQEYFK</sequence>
<dbReference type="STRING" id="1073328.SAMN05216294_2281"/>
<dbReference type="InterPro" id="IPR036249">
    <property type="entry name" value="Thioredoxin-like_sf"/>
</dbReference>
<dbReference type="InterPro" id="IPR013766">
    <property type="entry name" value="Thioredoxin_domain"/>
</dbReference>
<accession>A0A1H2S4R7</accession>
<organism evidence="7 8">
    <name type="scientific">Flagellimonas zhangzhouensis</name>
    <dbReference type="NCBI Taxonomy" id="1073328"/>
    <lineage>
        <taxon>Bacteria</taxon>
        <taxon>Pseudomonadati</taxon>
        <taxon>Bacteroidota</taxon>
        <taxon>Flavobacteriia</taxon>
        <taxon>Flavobacteriales</taxon>
        <taxon>Flavobacteriaceae</taxon>
        <taxon>Flagellimonas</taxon>
    </lineage>
</organism>
<keyword evidence="8" id="KW-1185">Reference proteome</keyword>
<comment type="subcellular location">
    <subcellularLocation>
        <location evidence="1">Cell envelope</location>
    </subcellularLocation>
</comment>
<dbReference type="CDD" id="cd02966">
    <property type="entry name" value="TlpA_like_family"/>
    <property type="match status" value="1"/>
</dbReference>
<dbReference type="GO" id="GO:0016853">
    <property type="term" value="F:isomerase activity"/>
    <property type="evidence" value="ECO:0007669"/>
    <property type="project" value="UniProtKB-KW"/>
</dbReference>
<dbReference type="PANTHER" id="PTHR42852:SF6">
    <property type="entry name" value="THIOL:DISULFIDE INTERCHANGE PROTEIN DSBE"/>
    <property type="match status" value="1"/>
</dbReference>
<keyword evidence="5" id="KW-0732">Signal</keyword>
<protein>
    <submittedName>
        <fullName evidence="7">Thiol-disulfide isomerase or thioredoxin</fullName>
    </submittedName>
</protein>
<reference evidence="8" key="1">
    <citation type="submission" date="2016-10" db="EMBL/GenBank/DDBJ databases">
        <authorList>
            <person name="Varghese N."/>
            <person name="Submissions S."/>
        </authorList>
    </citation>
    <scope>NUCLEOTIDE SEQUENCE [LARGE SCALE GENOMIC DNA]</scope>
    <source>
        <strain evidence="8">DSM 25030</strain>
    </source>
</reference>
<feature type="chain" id="PRO_5011638815" evidence="5">
    <location>
        <begin position="26"/>
        <end position="399"/>
    </location>
</feature>
<evidence type="ECO:0000256" key="3">
    <source>
        <dbReference type="ARBA" id="ARBA00023157"/>
    </source>
</evidence>
<dbReference type="Proteomes" id="UP000199592">
    <property type="component" value="Unassembled WGS sequence"/>
</dbReference>
<keyword evidence="4" id="KW-0676">Redox-active center</keyword>